<protein>
    <submittedName>
        <fullName evidence="1">Uncharacterized protein</fullName>
    </submittedName>
</protein>
<dbReference type="EMBL" id="RBZO01000039">
    <property type="protein sequence ID" value="RKQ12835.1"/>
    <property type="molecule type" value="Genomic_DNA"/>
</dbReference>
<keyword evidence="2" id="KW-1185">Reference proteome</keyword>
<organism evidence="1 2">
    <name type="scientific">Oceanobacillus bengalensis</name>
    <dbReference type="NCBI Taxonomy" id="1435466"/>
    <lineage>
        <taxon>Bacteria</taxon>
        <taxon>Bacillati</taxon>
        <taxon>Bacillota</taxon>
        <taxon>Bacilli</taxon>
        <taxon>Bacillales</taxon>
        <taxon>Bacillaceae</taxon>
        <taxon>Oceanobacillus</taxon>
    </lineage>
</organism>
<dbReference type="AlphaFoldDB" id="A0A494YSB7"/>
<reference evidence="1 2" key="1">
    <citation type="journal article" date="2015" name="Antonie Van Leeuwenhoek">
        <title>Oceanobacillus bengalensis sp. nov., a bacterium isolated from seawater of the Bay of Bengal.</title>
        <authorList>
            <person name="Yongchang O."/>
            <person name="Xiang W."/>
            <person name="Wang G."/>
        </authorList>
    </citation>
    <scope>NUCLEOTIDE SEQUENCE [LARGE SCALE GENOMIC DNA]</scope>
    <source>
        <strain evidence="1 2">MCCC 1K00260</strain>
    </source>
</reference>
<name>A0A494YSB7_9BACI</name>
<comment type="caution">
    <text evidence="1">The sequence shown here is derived from an EMBL/GenBank/DDBJ whole genome shotgun (WGS) entry which is preliminary data.</text>
</comment>
<evidence type="ECO:0000313" key="2">
    <source>
        <dbReference type="Proteomes" id="UP000281813"/>
    </source>
</evidence>
<dbReference type="OrthoDB" id="2678957at2"/>
<gene>
    <name evidence="1" type="ORF">D8M05_17655</name>
</gene>
<dbReference type="Proteomes" id="UP000281813">
    <property type="component" value="Unassembled WGS sequence"/>
</dbReference>
<proteinExistence type="predicted"/>
<sequence>MDKKVIEEQIIKNYQADEKMMILIYAQWCVNNEIDPLKLYGQAYPHQVKNNALKEALELTVPRSESEEISAQAVLNVLQLFGNDDLAFLVQEEIEKRERK</sequence>
<accession>A0A494YSB7</accession>
<evidence type="ECO:0000313" key="1">
    <source>
        <dbReference type="EMBL" id="RKQ12835.1"/>
    </source>
</evidence>
<dbReference type="RefSeq" id="WP_121134248.1">
    <property type="nucleotide sequence ID" value="NZ_JBHUFK010000056.1"/>
</dbReference>